<comment type="caution">
    <text evidence="3">The sequence shown here is derived from an EMBL/GenBank/DDBJ whole genome shotgun (WGS) entry which is preliminary data.</text>
</comment>
<reference evidence="3 4" key="1">
    <citation type="submission" date="2019-12" db="EMBL/GenBank/DDBJ databases">
        <authorList>
            <person name="Wolfe R."/>
            <person name="Danczak R."/>
            <person name="Wilkins M."/>
        </authorList>
    </citation>
    <scope>NUCLEOTIDE SEQUENCE [LARGE SCALE GENOMIC DNA]</scope>
    <source>
        <strain evidence="3">X2_MaxBin.013</strain>
    </source>
</reference>
<feature type="coiled-coil region" evidence="1">
    <location>
        <begin position="42"/>
        <end position="69"/>
    </location>
</feature>
<evidence type="ECO:0000313" key="3">
    <source>
        <dbReference type="EMBL" id="KAF0134331.1"/>
    </source>
</evidence>
<evidence type="ECO:0000256" key="1">
    <source>
        <dbReference type="SAM" id="Coils"/>
    </source>
</evidence>
<keyword evidence="2" id="KW-1133">Transmembrane helix</keyword>
<feature type="transmembrane region" description="Helical" evidence="2">
    <location>
        <begin position="6"/>
        <end position="26"/>
    </location>
</feature>
<sequence length="69" mass="7796">MSFDLTSLMLGVVIGLVISNLSNLAASYYKLKKAKSLLDKSTEKINKILVNLEKEKQIIQNEINKEKDK</sequence>
<dbReference type="Proteomes" id="UP000488506">
    <property type="component" value="Unassembled WGS sequence"/>
</dbReference>
<evidence type="ECO:0000256" key="2">
    <source>
        <dbReference type="SAM" id="Phobius"/>
    </source>
</evidence>
<keyword evidence="2" id="KW-0812">Transmembrane</keyword>
<dbReference type="AlphaFoldDB" id="A0A833P010"/>
<organism evidence="3 4">
    <name type="scientific">Candidatus Saganbacteria bacterium</name>
    <dbReference type="NCBI Taxonomy" id="2575572"/>
    <lineage>
        <taxon>Bacteria</taxon>
        <taxon>Bacillati</taxon>
        <taxon>Saganbacteria</taxon>
    </lineage>
</organism>
<keyword evidence="1" id="KW-0175">Coiled coil</keyword>
<keyword evidence="2" id="KW-0472">Membrane</keyword>
<evidence type="ECO:0000313" key="4">
    <source>
        <dbReference type="Proteomes" id="UP000488506"/>
    </source>
</evidence>
<proteinExistence type="predicted"/>
<protein>
    <submittedName>
        <fullName evidence="3">Uncharacterized protein</fullName>
    </submittedName>
</protein>
<name>A0A833P010_UNCSA</name>
<gene>
    <name evidence="3" type="ORF">FD145_711</name>
</gene>
<accession>A0A833P010</accession>
<dbReference type="EMBL" id="WPAF01000009">
    <property type="protein sequence ID" value="KAF0134331.1"/>
    <property type="molecule type" value="Genomic_DNA"/>
</dbReference>